<reference evidence="2 3" key="1">
    <citation type="submission" date="2020-06" db="EMBL/GenBank/DDBJ databases">
        <title>The yeast mating-type switching endonuclease HO is a domesticated member of an unorthodox homing genetic element family.</title>
        <authorList>
            <person name="Coughlan A.Y."/>
            <person name="Lombardi L."/>
            <person name="Braun-Galleani S."/>
            <person name="Martos A.R."/>
            <person name="Galeote V."/>
            <person name="Bigey F."/>
            <person name="Dequin S."/>
            <person name="Byrne K.P."/>
            <person name="Wolfe K.H."/>
        </authorList>
    </citation>
    <scope>NUCLEOTIDE SEQUENCE [LARGE SCALE GENOMIC DNA]</scope>
    <source>
        <strain evidence="2 3">CBS764</strain>
    </source>
</reference>
<feature type="compositionally biased region" description="Basic residues" evidence="1">
    <location>
        <begin position="288"/>
        <end position="300"/>
    </location>
</feature>
<feature type="compositionally biased region" description="Basic and acidic residues" evidence="1">
    <location>
        <begin position="122"/>
        <end position="140"/>
    </location>
</feature>
<gene>
    <name evidence="2" type="ORF">HG536_0G00180</name>
</gene>
<dbReference type="AlphaFoldDB" id="A0A7G3ZKX5"/>
<feature type="region of interest" description="Disordered" evidence="1">
    <location>
        <begin position="87"/>
        <end position="339"/>
    </location>
</feature>
<feature type="compositionally biased region" description="Polar residues" evidence="1">
    <location>
        <begin position="327"/>
        <end position="339"/>
    </location>
</feature>
<feature type="compositionally biased region" description="Basic residues" evidence="1">
    <location>
        <begin position="101"/>
        <end position="111"/>
    </location>
</feature>
<feature type="compositionally biased region" description="Basic and acidic residues" evidence="1">
    <location>
        <begin position="251"/>
        <end position="271"/>
    </location>
</feature>
<feature type="compositionally biased region" description="Acidic residues" evidence="1">
    <location>
        <begin position="241"/>
        <end position="250"/>
    </location>
</feature>
<dbReference type="GeneID" id="59327402"/>
<keyword evidence="3" id="KW-1185">Reference proteome</keyword>
<feature type="compositionally biased region" description="Basic and acidic residues" evidence="1">
    <location>
        <begin position="154"/>
        <end position="163"/>
    </location>
</feature>
<dbReference type="EMBL" id="CP059252">
    <property type="protein sequence ID" value="QLL34161.1"/>
    <property type="molecule type" value="Genomic_DNA"/>
</dbReference>
<name>A0A7G3ZKX5_9SACH</name>
<feature type="compositionally biased region" description="Basic residues" evidence="1">
    <location>
        <begin position="219"/>
        <end position="228"/>
    </location>
</feature>
<evidence type="ECO:0000256" key="1">
    <source>
        <dbReference type="SAM" id="MobiDB-lite"/>
    </source>
</evidence>
<dbReference type="Proteomes" id="UP000515788">
    <property type="component" value="Chromosome 7"/>
</dbReference>
<organism evidence="2 3">
    <name type="scientific">Torulaspora globosa</name>
    <dbReference type="NCBI Taxonomy" id="48254"/>
    <lineage>
        <taxon>Eukaryota</taxon>
        <taxon>Fungi</taxon>
        <taxon>Dikarya</taxon>
        <taxon>Ascomycota</taxon>
        <taxon>Saccharomycotina</taxon>
        <taxon>Saccharomycetes</taxon>
        <taxon>Saccharomycetales</taxon>
        <taxon>Saccharomycetaceae</taxon>
        <taxon>Torulaspora</taxon>
    </lineage>
</organism>
<sequence>MNADELVDFLLQDDDLTVEVRYEEPDFPFQIKEPPKGTSAASEKLRRSVKPVFTEVDEILKDLEQLIVRPSTCQAYNTLNGDAWSNTEQEATEINKDVMSRRRHPRKKDRNRHAESSGAKNALEDNVRNRVSKENAESKQENTTSRKPRKSRKRNLERDRNQNETEPFLIPRAGNSLKTSRKNEHKTVTSDKEQVDIKQRSDRDTKEDPRQHQEDYLSKKRSKKKKNRQNAAPESFLSEEVLIEEVTELLEMERTRNEHEGTKKGNAENRTRKSVSRFQAPLEGSKNHSSKKQSKKRITRQKNAEKLNNDGSTQVTAEDPKDDRLQQVGNQQKALDSKE</sequence>
<evidence type="ECO:0000313" key="3">
    <source>
        <dbReference type="Proteomes" id="UP000515788"/>
    </source>
</evidence>
<dbReference type="OrthoDB" id="10565085at2759"/>
<proteinExistence type="predicted"/>
<feature type="compositionally biased region" description="Basic and acidic residues" evidence="1">
    <location>
        <begin position="181"/>
        <end position="218"/>
    </location>
</feature>
<dbReference type="KEGG" id="tgb:HG536_0G00180"/>
<dbReference type="RefSeq" id="XP_037140835.1">
    <property type="nucleotide sequence ID" value="XM_037284939.1"/>
</dbReference>
<accession>A0A7G3ZKX5</accession>
<evidence type="ECO:0000313" key="2">
    <source>
        <dbReference type="EMBL" id="QLL34161.1"/>
    </source>
</evidence>
<protein>
    <submittedName>
        <fullName evidence="2">Uncharacterized protein</fullName>
    </submittedName>
</protein>